<dbReference type="GO" id="GO:0005096">
    <property type="term" value="F:GTPase activator activity"/>
    <property type="evidence" value="ECO:0007669"/>
    <property type="project" value="InterPro"/>
</dbReference>
<feature type="non-terminal residue" evidence="4">
    <location>
        <position position="290"/>
    </location>
</feature>
<dbReference type="InterPro" id="IPR016024">
    <property type="entry name" value="ARM-type_fold"/>
</dbReference>
<evidence type="ECO:0000259" key="3">
    <source>
        <dbReference type="Pfam" id="PF12612"/>
    </source>
</evidence>
<dbReference type="GO" id="GO:0000226">
    <property type="term" value="P:microtubule cytoskeleton organization"/>
    <property type="evidence" value="ECO:0007669"/>
    <property type="project" value="TreeGrafter"/>
</dbReference>
<proteinExistence type="inferred from homology"/>
<dbReference type="InterPro" id="IPR022577">
    <property type="entry name" value="TBCD_C"/>
</dbReference>
<dbReference type="GO" id="GO:0007023">
    <property type="term" value="P:post-chaperonin tubulin folding pathway"/>
    <property type="evidence" value="ECO:0007669"/>
    <property type="project" value="InterPro"/>
</dbReference>
<feature type="non-terminal residue" evidence="4">
    <location>
        <position position="1"/>
    </location>
</feature>
<dbReference type="STRING" id="104452.A0A0L7KQI0"/>
<name>A0A0L7KQI0_OPEBR</name>
<organism evidence="4 5">
    <name type="scientific">Operophtera brumata</name>
    <name type="common">Winter moth</name>
    <name type="synonym">Phalaena brumata</name>
    <dbReference type="NCBI Taxonomy" id="104452"/>
    <lineage>
        <taxon>Eukaryota</taxon>
        <taxon>Metazoa</taxon>
        <taxon>Ecdysozoa</taxon>
        <taxon>Arthropoda</taxon>
        <taxon>Hexapoda</taxon>
        <taxon>Insecta</taxon>
        <taxon>Pterygota</taxon>
        <taxon>Neoptera</taxon>
        <taxon>Endopterygota</taxon>
        <taxon>Lepidoptera</taxon>
        <taxon>Glossata</taxon>
        <taxon>Ditrysia</taxon>
        <taxon>Geometroidea</taxon>
        <taxon>Geometridae</taxon>
        <taxon>Larentiinae</taxon>
        <taxon>Operophtera</taxon>
    </lineage>
</organism>
<comment type="similarity">
    <text evidence="1">Belongs to the TBCD family.</text>
</comment>
<dbReference type="PANTHER" id="PTHR12658">
    <property type="entry name" value="BETA-TUBULIN COFACTOR D"/>
    <property type="match status" value="1"/>
</dbReference>
<dbReference type="Gene3D" id="1.25.10.10">
    <property type="entry name" value="Leucine-rich Repeat Variant"/>
    <property type="match status" value="1"/>
</dbReference>
<dbReference type="InterPro" id="IPR011989">
    <property type="entry name" value="ARM-like"/>
</dbReference>
<dbReference type="Pfam" id="PF12612">
    <property type="entry name" value="TFCD_C"/>
    <property type="match status" value="1"/>
</dbReference>
<dbReference type="InterPro" id="IPR033162">
    <property type="entry name" value="TBCD"/>
</dbReference>
<dbReference type="SUPFAM" id="SSF48371">
    <property type="entry name" value="ARM repeat"/>
    <property type="match status" value="1"/>
</dbReference>
<dbReference type="GO" id="GO:0016328">
    <property type="term" value="C:lateral plasma membrane"/>
    <property type="evidence" value="ECO:0007669"/>
    <property type="project" value="TreeGrafter"/>
</dbReference>
<comment type="caution">
    <text evidence="4">The sequence shown here is derived from an EMBL/GenBank/DDBJ whole genome shotgun (WGS) entry which is preliminary data.</text>
</comment>
<gene>
    <name evidence="4" type="ORF">OBRU01_22561</name>
</gene>
<evidence type="ECO:0000313" key="5">
    <source>
        <dbReference type="Proteomes" id="UP000037510"/>
    </source>
</evidence>
<sequence>YIIQHFRLHVSKYLLKNVRDEWLSLIEECLSHEVQVVREKAIHALPLVFEQYLRDDGLQYGAVDAKHRRMELVEKYCAQLGSTSVNGLVLRMGHARAVGSLPKFVLTEHLPTVVRSLMECSKVTEATHKWAEARRDAVIGLTEVCATMGVVGGVERYLGDIVQALLECLLSICRQCAVEAPHLNSPEVVRAVLCGVAQQAVEKIDRTRAHAGRIFTSIIYKYALKRIFPSDEVELKPQKEAEEDQPPTSENSNVVLWLFPGHTMPRFVQLLSYDDYRYCVIKGLIVDRNK</sequence>
<dbReference type="GO" id="GO:0048487">
    <property type="term" value="F:beta-tubulin binding"/>
    <property type="evidence" value="ECO:0007669"/>
    <property type="project" value="InterPro"/>
</dbReference>
<evidence type="ECO:0000313" key="4">
    <source>
        <dbReference type="EMBL" id="KOB65558.1"/>
    </source>
</evidence>
<evidence type="ECO:0000256" key="2">
    <source>
        <dbReference type="ARBA" id="ARBA00015003"/>
    </source>
</evidence>
<feature type="domain" description="Tubulin-folding cofactor D C-terminal" evidence="3">
    <location>
        <begin position="192"/>
        <end position="286"/>
    </location>
</feature>
<dbReference type="GO" id="GO:0070830">
    <property type="term" value="P:bicellular tight junction assembly"/>
    <property type="evidence" value="ECO:0007669"/>
    <property type="project" value="TreeGrafter"/>
</dbReference>
<dbReference type="EMBL" id="JTDY01006976">
    <property type="protein sequence ID" value="KOB65558.1"/>
    <property type="molecule type" value="Genomic_DNA"/>
</dbReference>
<keyword evidence="5" id="KW-1185">Reference proteome</keyword>
<dbReference type="AlphaFoldDB" id="A0A0L7KQI0"/>
<dbReference type="Proteomes" id="UP000037510">
    <property type="component" value="Unassembled WGS sequence"/>
</dbReference>
<dbReference type="GO" id="GO:0034333">
    <property type="term" value="P:adherens junction assembly"/>
    <property type="evidence" value="ECO:0007669"/>
    <property type="project" value="TreeGrafter"/>
</dbReference>
<dbReference type="GO" id="GO:0007021">
    <property type="term" value="P:tubulin complex assembly"/>
    <property type="evidence" value="ECO:0007669"/>
    <property type="project" value="InterPro"/>
</dbReference>
<accession>A0A0L7KQI0</accession>
<reference evidence="4 5" key="1">
    <citation type="journal article" date="2015" name="Genome Biol. Evol.">
        <title>The genome of winter moth (Operophtera brumata) provides a genomic perspective on sexual dimorphism and phenology.</title>
        <authorList>
            <person name="Derks M.F."/>
            <person name="Smit S."/>
            <person name="Salis L."/>
            <person name="Schijlen E."/>
            <person name="Bossers A."/>
            <person name="Mateman C."/>
            <person name="Pijl A.S."/>
            <person name="de Ridder D."/>
            <person name="Groenen M.A."/>
            <person name="Visser M.E."/>
            <person name="Megens H.J."/>
        </authorList>
    </citation>
    <scope>NUCLEOTIDE SEQUENCE [LARGE SCALE GENOMIC DNA]</scope>
    <source>
        <strain evidence="4">WM2013NL</strain>
        <tissue evidence="4">Head and thorax</tissue>
    </source>
</reference>
<evidence type="ECO:0000256" key="1">
    <source>
        <dbReference type="ARBA" id="ARBA00006853"/>
    </source>
</evidence>
<dbReference type="PANTHER" id="PTHR12658:SF0">
    <property type="entry name" value="TUBULIN-SPECIFIC CHAPERONE D"/>
    <property type="match status" value="1"/>
</dbReference>
<protein>
    <recommendedName>
        <fullName evidence="2">Tubulin-specific chaperone D</fullName>
    </recommendedName>
</protein>